<keyword evidence="3" id="KW-1185">Reference proteome</keyword>
<evidence type="ECO:0000313" key="2">
    <source>
        <dbReference type="EMBL" id="TDK50932.1"/>
    </source>
</evidence>
<dbReference type="Proteomes" id="UP000295438">
    <property type="component" value="Unassembled WGS sequence"/>
</dbReference>
<sequence length="238" mass="27971">MISLFRKIRQKLLQENRVTRYLVYAVGEIFLVVIGILIALQVNNSNENLKIRVFEQEILALIDQNLSRDSVLIAIELQNAILANQMIDSILNQVDDGIFNENLNIWMGKVVTFERFKSQSSGFEVLKSKGIDAISDKKLQVDLITYYDETLFKLYQALLDVENFFNNDWIPVIKKEFKDFDYRVRMEPKNQKVFFENPNHIILFKLYQDNRKEGSIRRLETALQEISSLKTLIKKQKK</sequence>
<keyword evidence="1" id="KW-0812">Transmembrane</keyword>
<feature type="transmembrane region" description="Helical" evidence="1">
    <location>
        <begin position="21"/>
        <end position="42"/>
    </location>
</feature>
<dbReference type="EMBL" id="SMUW01000015">
    <property type="protein sequence ID" value="TDK50932.1"/>
    <property type="molecule type" value="Genomic_DNA"/>
</dbReference>
<protein>
    <submittedName>
        <fullName evidence="2">Uncharacterized protein</fullName>
    </submittedName>
</protein>
<evidence type="ECO:0000256" key="1">
    <source>
        <dbReference type="SAM" id="Phobius"/>
    </source>
</evidence>
<reference evidence="2 3" key="1">
    <citation type="submission" date="2019-03" db="EMBL/GenBank/DDBJ databases">
        <title>Algoriphagus aquimaris sp. nov., isolated form marine sediment in Pohang, Korea.</title>
        <authorList>
            <person name="Kim J."/>
            <person name="Yoon S.-H."/>
            <person name="Lee S.-S."/>
        </authorList>
    </citation>
    <scope>NUCLEOTIDE SEQUENCE [LARGE SCALE GENOMIC DNA]</scope>
    <source>
        <strain evidence="2 3">F21</strain>
    </source>
</reference>
<organism evidence="2 3">
    <name type="scientific">Algoriphagus formosus</name>
    <dbReference type="NCBI Taxonomy" id="2007308"/>
    <lineage>
        <taxon>Bacteria</taxon>
        <taxon>Pseudomonadati</taxon>
        <taxon>Bacteroidota</taxon>
        <taxon>Cytophagia</taxon>
        <taxon>Cytophagales</taxon>
        <taxon>Cyclobacteriaceae</taxon>
        <taxon>Algoriphagus</taxon>
    </lineage>
</organism>
<name>A0A4R5VGC7_9BACT</name>
<proteinExistence type="predicted"/>
<gene>
    <name evidence="2" type="ORF">E1898_00400</name>
</gene>
<keyword evidence="1" id="KW-1133">Transmembrane helix</keyword>
<evidence type="ECO:0000313" key="3">
    <source>
        <dbReference type="Proteomes" id="UP000295438"/>
    </source>
</evidence>
<dbReference type="AlphaFoldDB" id="A0A4R5VGC7"/>
<accession>A0A4R5VGC7</accession>
<comment type="caution">
    <text evidence="2">The sequence shown here is derived from an EMBL/GenBank/DDBJ whole genome shotgun (WGS) entry which is preliminary data.</text>
</comment>
<keyword evidence="1" id="KW-0472">Membrane</keyword>
<dbReference type="RefSeq" id="WP_133389405.1">
    <property type="nucleotide sequence ID" value="NZ_SMUW01000015.1"/>
</dbReference>